<dbReference type="EMBL" id="CP111023">
    <property type="protein sequence ID" value="WAR22476.1"/>
    <property type="molecule type" value="Genomic_DNA"/>
</dbReference>
<evidence type="ECO:0000313" key="4">
    <source>
        <dbReference type="Proteomes" id="UP001164746"/>
    </source>
</evidence>
<sequence>MCARSYPDVIPPPSSDAADVKIKGNDRWFEDDDFNKASDDADLFDVEEGHDDVSVTSFGGEVGGRTKKDKHSTKTKPTLKFNEVDDHARKASDRLMDSFSELTAYLKRSWPQDRFNEIMLARAIVVWMSTQRMDTPCVGDMESPRGVMQLNCHAFAFRIESNRKAGLQCAIITGLVKAARYEPGDTKLPTTNWTAVYCGDFGWQIVHPFWICRALFGQNLGGWTKVEADGKSMRQQEKAAGGIVRNTFQDRYFMPKPSEFLYEAFPFQKDWQLVEPKAQLKTKEEFYKYPYLLPPFHGQALTLESEQSCVLETVNGFSRIQLKAKTTNAHMLNLQYELFKKDGHDDSDDSKNVLARMVFNSRANEHFIFDVRFPRTGTYKLVIYGGPYKSTALRLCEVLIKCKQTMKDFDLLPLSCEHFGYGPGPVSMEAGLMMPTKPSGLIPVNKNDKKLTTEIKFQIRDDFVKHEQYSAAIHGGEVGGRRAAKIDGSDFVKGVNDESVSEKEHVSVKITTEYQLVITVRLPQEGEFGVTIHKAASVSGGLQEKAICNYLVSTLQYHGAFYKANVKNIKAEMTRVCSEPASGADMKKKIENIDSLLNKARKEKIPDTDEDVCMAETMKEFLKCKDCTYYVIATSVTTSTCPFEL</sequence>
<reference evidence="3" key="1">
    <citation type="submission" date="2022-11" db="EMBL/GenBank/DDBJ databases">
        <title>Centuries of genome instability and evolution in soft-shell clam transmissible cancer (bioRxiv).</title>
        <authorList>
            <person name="Hart S.F.M."/>
            <person name="Yonemitsu M.A."/>
            <person name="Giersch R.M."/>
            <person name="Beal B.F."/>
            <person name="Arriagada G."/>
            <person name="Davis B.W."/>
            <person name="Ostrander E.A."/>
            <person name="Goff S.P."/>
            <person name="Metzger M.J."/>
        </authorList>
    </citation>
    <scope>NUCLEOTIDE SEQUENCE</scope>
    <source>
        <strain evidence="3">MELC-2E11</strain>
        <tissue evidence="3">Siphon/mantle</tissue>
    </source>
</reference>
<evidence type="ECO:0000259" key="2">
    <source>
        <dbReference type="Pfam" id="PF23265"/>
    </source>
</evidence>
<proteinExistence type="predicted"/>
<protein>
    <submittedName>
        <fullName evidence="3">HIL-like protein</fullName>
    </submittedName>
</protein>
<dbReference type="InterPro" id="IPR053041">
    <property type="entry name" value="Transglut-like_Superfamily_Mod"/>
</dbReference>
<organism evidence="3 4">
    <name type="scientific">Mya arenaria</name>
    <name type="common">Soft-shell clam</name>
    <dbReference type="NCBI Taxonomy" id="6604"/>
    <lineage>
        <taxon>Eukaryota</taxon>
        <taxon>Metazoa</taxon>
        <taxon>Spiralia</taxon>
        <taxon>Lophotrochozoa</taxon>
        <taxon>Mollusca</taxon>
        <taxon>Bivalvia</taxon>
        <taxon>Autobranchia</taxon>
        <taxon>Heteroconchia</taxon>
        <taxon>Euheterodonta</taxon>
        <taxon>Imparidentia</taxon>
        <taxon>Neoheterodontei</taxon>
        <taxon>Myida</taxon>
        <taxon>Myoidea</taxon>
        <taxon>Myidae</taxon>
        <taxon>Mya</taxon>
    </lineage>
</organism>
<evidence type="ECO:0000313" key="3">
    <source>
        <dbReference type="EMBL" id="WAR22476.1"/>
    </source>
</evidence>
<dbReference type="PANTHER" id="PTHR47020">
    <property type="entry name" value="HILLARIN"/>
    <property type="match status" value="1"/>
</dbReference>
<gene>
    <name evidence="3" type="ORF">MAR_016450</name>
</gene>
<dbReference type="PANTHER" id="PTHR47020:SF1">
    <property type="entry name" value="HILLARIN"/>
    <property type="match status" value="1"/>
</dbReference>
<dbReference type="Proteomes" id="UP001164746">
    <property type="component" value="Chromosome 12"/>
</dbReference>
<keyword evidence="4" id="KW-1185">Reference proteome</keyword>
<name>A0ABY7FP20_MYAAR</name>
<feature type="region of interest" description="Disordered" evidence="1">
    <location>
        <begin position="55"/>
        <end position="75"/>
    </location>
</feature>
<dbReference type="Pfam" id="PF23265">
    <property type="entry name" value="Ig-like_KY"/>
    <property type="match status" value="1"/>
</dbReference>
<dbReference type="InterPro" id="IPR056564">
    <property type="entry name" value="Ig-like_KY"/>
</dbReference>
<feature type="region of interest" description="Disordered" evidence="1">
    <location>
        <begin position="1"/>
        <end position="22"/>
    </location>
</feature>
<accession>A0ABY7FP20</accession>
<feature type="compositionally biased region" description="Basic residues" evidence="1">
    <location>
        <begin position="65"/>
        <end position="74"/>
    </location>
</feature>
<feature type="domain" description="KY-like immunoglobulin-like" evidence="2">
    <location>
        <begin position="284"/>
        <end position="413"/>
    </location>
</feature>
<evidence type="ECO:0000256" key="1">
    <source>
        <dbReference type="SAM" id="MobiDB-lite"/>
    </source>
</evidence>